<feature type="domain" description="WWE" evidence="1">
    <location>
        <begin position="43"/>
        <end position="68"/>
    </location>
</feature>
<evidence type="ECO:0000313" key="3">
    <source>
        <dbReference type="Proteomes" id="UP000886595"/>
    </source>
</evidence>
<dbReference type="EMBL" id="JAAMPC010000011">
    <property type="protein sequence ID" value="KAG2284255.1"/>
    <property type="molecule type" value="Genomic_DNA"/>
</dbReference>
<keyword evidence="3" id="KW-1185">Reference proteome</keyword>
<accession>A0A8X7R9F2</accession>
<dbReference type="Proteomes" id="UP000886595">
    <property type="component" value="Unassembled WGS sequence"/>
</dbReference>
<organism evidence="2 3">
    <name type="scientific">Brassica carinata</name>
    <name type="common">Ethiopian mustard</name>
    <name type="synonym">Abyssinian cabbage</name>
    <dbReference type="NCBI Taxonomy" id="52824"/>
    <lineage>
        <taxon>Eukaryota</taxon>
        <taxon>Viridiplantae</taxon>
        <taxon>Streptophyta</taxon>
        <taxon>Embryophyta</taxon>
        <taxon>Tracheophyta</taxon>
        <taxon>Spermatophyta</taxon>
        <taxon>Magnoliopsida</taxon>
        <taxon>eudicotyledons</taxon>
        <taxon>Gunneridae</taxon>
        <taxon>Pentapetalae</taxon>
        <taxon>rosids</taxon>
        <taxon>malvids</taxon>
        <taxon>Brassicales</taxon>
        <taxon>Brassicaceae</taxon>
        <taxon>Brassiceae</taxon>
        <taxon>Brassica</taxon>
    </lineage>
</organism>
<reference evidence="2 3" key="1">
    <citation type="submission" date="2020-02" db="EMBL/GenBank/DDBJ databases">
        <authorList>
            <person name="Ma Q."/>
            <person name="Huang Y."/>
            <person name="Song X."/>
            <person name="Pei D."/>
        </authorList>
    </citation>
    <scope>NUCLEOTIDE SEQUENCE [LARGE SCALE GENOMIC DNA]</scope>
    <source>
        <strain evidence="2">Sxm20200214</strain>
        <tissue evidence="2">Leaf</tissue>
    </source>
</reference>
<evidence type="ECO:0000259" key="1">
    <source>
        <dbReference type="PROSITE" id="PS50918"/>
    </source>
</evidence>
<dbReference type="AlphaFoldDB" id="A0A8X7R9F2"/>
<gene>
    <name evidence="2" type="ORF">Bca52824_055475</name>
</gene>
<protein>
    <recommendedName>
        <fullName evidence="1">WWE domain-containing protein</fullName>
    </recommendedName>
</protein>
<sequence length="68" mass="7806">MMIWLIWTVKDLVEGKILVFGWFSGFVEFENGLRKGLADVVFGLIKPKTATSLISWIWIWSSSVGNWT</sequence>
<dbReference type="PROSITE" id="PS50918">
    <property type="entry name" value="WWE"/>
    <property type="match status" value="1"/>
</dbReference>
<comment type="caution">
    <text evidence="2">The sequence shown here is derived from an EMBL/GenBank/DDBJ whole genome shotgun (WGS) entry which is preliminary data.</text>
</comment>
<dbReference type="InterPro" id="IPR004170">
    <property type="entry name" value="WWE_dom"/>
</dbReference>
<name>A0A8X7R9F2_BRACI</name>
<evidence type="ECO:0000313" key="2">
    <source>
        <dbReference type="EMBL" id="KAG2284255.1"/>
    </source>
</evidence>
<proteinExistence type="predicted"/>